<dbReference type="STRING" id="394221.Mmar10_0102"/>
<dbReference type="InterPro" id="IPR011990">
    <property type="entry name" value="TPR-like_helical_dom_sf"/>
</dbReference>
<keyword evidence="1" id="KW-0732">Signal</keyword>
<dbReference type="EMBL" id="CP000449">
    <property type="protein sequence ID" value="ABI64398.1"/>
    <property type="molecule type" value="Genomic_DNA"/>
</dbReference>
<dbReference type="SUPFAM" id="SSF81901">
    <property type="entry name" value="HCP-like"/>
    <property type="match status" value="2"/>
</dbReference>
<dbReference type="Pfam" id="PF08238">
    <property type="entry name" value="Sel1"/>
    <property type="match status" value="3"/>
</dbReference>
<evidence type="ECO:0000313" key="2">
    <source>
        <dbReference type="EMBL" id="ABI64398.1"/>
    </source>
</evidence>
<name>Q0ATI9_MARMM</name>
<dbReference type="KEGG" id="mmr:Mmar10_0102"/>
<feature type="signal peptide" evidence="1">
    <location>
        <begin position="1"/>
        <end position="20"/>
    </location>
</feature>
<dbReference type="OrthoDB" id="5321503at2"/>
<dbReference type="HOGENOM" id="CLU_949302_0_0_5"/>
<evidence type="ECO:0000313" key="3">
    <source>
        <dbReference type="Proteomes" id="UP000001964"/>
    </source>
</evidence>
<sequence length="293" mass="31091" precursor="true">MLRVCLLAGIMALTGATASAQTPPPSLREQAEAGDPVAAFEFGYSLTFPEDGEPDTVTGRYWLVQAANAGHQPANHMLGVVYRDGFGVAADIDRARAFFELAWQAGDTVAGHDLAELILYDYGDERDVAVEILEAILGDVDAGPAASLTLAETLMFDGDGEADAVRAVTLARDALDRDGELYRAHYLLGIGAAEGLSGPVDQAAARLAWEAGSAAGDTLALIALADSWLDPDWGVNDRGEAMALYALAGELGDDQAAAMAAELVDDLDEAETERADLRRRAWENRMGWEPLPE</sequence>
<keyword evidence="3" id="KW-1185">Reference proteome</keyword>
<dbReference type="RefSeq" id="WP_011642045.1">
    <property type="nucleotide sequence ID" value="NC_008347.1"/>
</dbReference>
<feature type="chain" id="PRO_5004168725" evidence="1">
    <location>
        <begin position="21"/>
        <end position="293"/>
    </location>
</feature>
<dbReference type="AlphaFoldDB" id="Q0ATI9"/>
<dbReference type="Gene3D" id="1.25.40.10">
    <property type="entry name" value="Tetratricopeptide repeat domain"/>
    <property type="match status" value="1"/>
</dbReference>
<reference evidence="2 3" key="1">
    <citation type="submission" date="2006-08" db="EMBL/GenBank/DDBJ databases">
        <title>Complete sequence of Maricaulis maris MCS10.</title>
        <authorList>
            <consortium name="US DOE Joint Genome Institute"/>
            <person name="Copeland A."/>
            <person name="Lucas S."/>
            <person name="Lapidus A."/>
            <person name="Barry K."/>
            <person name="Detter J.C."/>
            <person name="Glavina del Rio T."/>
            <person name="Hammon N."/>
            <person name="Israni S."/>
            <person name="Dalin E."/>
            <person name="Tice H."/>
            <person name="Pitluck S."/>
            <person name="Saunders E."/>
            <person name="Brettin T."/>
            <person name="Bruce D."/>
            <person name="Han C."/>
            <person name="Tapia R."/>
            <person name="Gilna P."/>
            <person name="Schmutz J."/>
            <person name="Larimer F."/>
            <person name="Land M."/>
            <person name="Hauser L."/>
            <person name="Kyrpides N."/>
            <person name="Mikhailova N."/>
            <person name="Viollier P."/>
            <person name="Stephens C."/>
            <person name="Richardson P."/>
        </authorList>
    </citation>
    <scope>NUCLEOTIDE SEQUENCE [LARGE SCALE GENOMIC DNA]</scope>
    <source>
        <strain evidence="2 3">MCS10</strain>
    </source>
</reference>
<organism evidence="2 3">
    <name type="scientific">Maricaulis maris (strain MCS10)</name>
    <name type="common">Caulobacter maris</name>
    <dbReference type="NCBI Taxonomy" id="394221"/>
    <lineage>
        <taxon>Bacteria</taxon>
        <taxon>Pseudomonadati</taxon>
        <taxon>Pseudomonadota</taxon>
        <taxon>Alphaproteobacteria</taxon>
        <taxon>Maricaulales</taxon>
        <taxon>Maricaulaceae</taxon>
        <taxon>Maricaulis</taxon>
    </lineage>
</organism>
<dbReference type="Proteomes" id="UP000001964">
    <property type="component" value="Chromosome"/>
</dbReference>
<accession>Q0ATI9</accession>
<dbReference type="eggNOG" id="COG0790">
    <property type="taxonomic scope" value="Bacteria"/>
</dbReference>
<proteinExistence type="predicted"/>
<protein>
    <submittedName>
        <fullName evidence="2">Sel1 domain protein repeat-containing protein</fullName>
    </submittedName>
</protein>
<dbReference type="InterPro" id="IPR006597">
    <property type="entry name" value="Sel1-like"/>
</dbReference>
<gene>
    <name evidence="2" type="ordered locus">Mmar10_0102</name>
</gene>
<evidence type="ECO:0000256" key="1">
    <source>
        <dbReference type="SAM" id="SignalP"/>
    </source>
</evidence>